<feature type="region of interest" description="Disordered" evidence="1">
    <location>
        <begin position="93"/>
        <end position="152"/>
    </location>
</feature>
<proteinExistence type="predicted"/>
<dbReference type="EnsemblPlants" id="evm.model.06.1162">
    <property type="protein sequence ID" value="cds.evm.model.06.1162"/>
    <property type="gene ID" value="evm.TU.06.1162"/>
</dbReference>
<dbReference type="Proteomes" id="UP000596661">
    <property type="component" value="Chromosome 6"/>
</dbReference>
<protein>
    <recommendedName>
        <fullName evidence="4">Retrotransposon gag domain-containing protein</fullName>
    </recommendedName>
</protein>
<dbReference type="AlphaFoldDB" id="A0A803PTC3"/>
<dbReference type="Gramene" id="evm.model.06.1162">
    <property type="protein sequence ID" value="cds.evm.model.06.1162"/>
    <property type="gene ID" value="evm.TU.06.1162"/>
</dbReference>
<evidence type="ECO:0008006" key="4">
    <source>
        <dbReference type="Google" id="ProtNLM"/>
    </source>
</evidence>
<sequence length="262" mass="29633">MTYKPSYTNLASIKEDEGETLQDYFKRFNVEVTKGEKSLVSSLVCMLITIVLPRTDFLKELQARCPEKLVEFFAMAEPHKRIKNLLVELEKGKQKLSSPVPRTRSRSLQTKSSRGHSPSCSPKRCSPTRHRSPKLAKSPTRKESSLKRKRDFKQMGLHEKDLKLVTSSIYGITWDTIELKGMIKLPITLGTTPVTTKSMANFAVIDQHSAYNAVIEHPIVKEMKIVTSIYHLTMKFLTHTGVGSVRGVQSTRENAITPQSRS</sequence>
<organism evidence="2 3">
    <name type="scientific">Cannabis sativa</name>
    <name type="common">Hemp</name>
    <name type="synonym">Marijuana</name>
    <dbReference type="NCBI Taxonomy" id="3483"/>
    <lineage>
        <taxon>Eukaryota</taxon>
        <taxon>Viridiplantae</taxon>
        <taxon>Streptophyta</taxon>
        <taxon>Embryophyta</taxon>
        <taxon>Tracheophyta</taxon>
        <taxon>Spermatophyta</taxon>
        <taxon>Magnoliopsida</taxon>
        <taxon>eudicotyledons</taxon>
        <taxon>Gunneridae</taxon>
        <taxon>Pentapetalae</taxon>
        <taxon>rosids</taxon>
        <taxon>fabids</taxon>
        <taxon>Rosales</taxon>
        <taxon>Cannabaceae</taxon>
        <taxon>Cannabis</taxon>
    </lineage>
</organism>
<feature type="compositionally biased region" description="Basic and acidic residues" evidence="1">
    <location>
        <begin position="140"/>
        <end position="152"/>
    </location>
</feature>
<accession>A0A803PTC3</accession>
<evidence type="ECO:0000313" key="3">
    <source>
        <dbReference type="Proteomes" id="UP000596661"/>
    </source>
</evidence>
<evidence type="ECO:0000313" key="2">
    <source>
        <dbReference type="EnsemblPlants" id="cds.evm.model.06.1162"/>
    </source>
</evidence>
<keyword evidence="3" id="KW-1185">Reference proteome</keyword>
<dbReference type="EMBL" id="UZAU01000594">
    <property type="status" value="NOT_ANNOTATED_CDS"/>
    <property type="molecule type" value="Genomic_DNA"/>
</dbReference>
<feature type="compositionally biased region" description="Polar residues" evidence="1">
    <location>
        <begin position="106"/>
        <end position="120"/>
    </location>
</feature>
<evidence type="ECO:0000256" key="1">
    <source>
        <dbReference type="SAM" id="MobiDB-lite"/>
    </source>
</evidence>
<reference evidence="2" key="1">
    <citation type="submission" date="2018-11" db="EMBL/GenBank/DDBJ databases">
        <authorList>
            <person name="Grassa J C."/>
        </authorList>
    </citation>
    <scope>NUCLEOTIDE SEQUENCE [LARGE SCALE GENOMIC DNA]</scope>
</reference>
<reference evidence="2" key="2">
    <citation type="submission" date="2021-03" db="UniProtKB">
        <authorList>
            <consortium name="EnsemblPlants"/>
        </authorList>
    </citation>
    <scope>IDENTIFICATION</scope>
</reference>
<name>A0A803PTC3_CANSA</name>
<dbReference type="PANTHER" id="PTHR33240:SF15">
    <property type="entry name" value="GAG-PRO-LIKE PROTEIN"/>
    <property type="match status" value="1"/>
</dbReference>
<dbReference type="PANTHER" id="PTHR33240">
    <property type="entry name" value="OS08G0508500 PROTEIN"/>
    <property type="match status" value="1"/>
</dbReference>